<dbReference type="HAMAP" id="MF_00715">
    <property type="entry name" value="SlyX"/>
    <property type="match status" value="1"/>
</dbReference>
<name>B3PWM4_RHIE6</name>
<dbReference type="PANTHER" id="PTHR36508">
    <property type="entry name" value="PROTEIN SLYX"/>
    <property type="match status" value="1"/>
</dbReference>
<protein>
    <recommendedName>
        <fullName evidence="1">Protein SlyX homolog</fullName>
    </recommendedName>
</protein>
<sequence length="102" mass="11648">MRAVAPAIENIDEVAYFRFGRTICSAGVGKGGSMSDETNRITRLEEMLAYQAKTIEELSDQLAEQWKIVEQMRTKLDRLTERFLSLEEQSLEAPAITRPPHY</sequence>
<dbReference type="PANTHER" id="PTHR36508:SF1">
    <property type="entry name" value="PROTEIN SLYX"/>
    <property type="match status" value="1"/>
</dbReference>
<dbReference type="Pfam" id="PF04102">
    <property type="entry name" value="SlyX"/>
    <property type="match status" value="1"/>
</dbReference>
<gene>
    <name evidence="1" type="primary">slyX</name>
    <name evidence="3" type="ordered locus">RHECIAT_CH0000095</name>
</gene>
<feature type="coiled-coil region" evidence="2">
    <location>
        <begin position="41"/>
        <end position="89"/>
    </location>
</feature>
<dbReference type="eggNOG" id="COG2900">
    <property type="taxonomic scope" value="Bacteria"/>
</dbReference>
<dbReference type="InterPro" id="IPR007236">
    <property type="entry name" value="SlyX"/>
</dbReference>
<evidence type="ECO:0000256" key="1">
    <source>
        <dbReference type="HAMAP-Rule" id="MF_00715"/>
    </source>
</evidence>
<evidence type="ECO:0000313" key="3">
    <source>
        <dbReference type="EMBL" id="ACE89092.1"/>
    </source>
</evidence>
<evidence type="ECO:0000256" key="2">
    <source>
        <dbReference type="SAM" id="Coils"/>
    </source>
</evidence>
<reference evidence="3 4" key="1">
    <citation type="submission" date="2008-04" db="EMBL/GenBank/DDBJ databases">
        <title>Genome diversity and DNA divergence of Rhizobium etli.</title>
        <authorList>
            <person name="Gonzalez V."/>
            <person name="Acosta J.L."/>
            <person name="Santamaria R.I."/>
            <person name="Bustos P."/>
            <person name="Hernandez-Gonzalez I.L."/>
            <person name="Fernandez J.L."/>
            <person name="Diaz R."/>
            <person name="Flores M."/>
            <person name="Mora J."/>
            <person name="Palacios R."/>
            <person name="Davila G."/>
        </authorList>
    </citation>
    <scope>NUCLEOTIDE SEQUENCE [LARGE SCALE GENOMIC DNA]</scope>
    <source>
        <strain evidence="3 4">CIAT 652</strain>
    </source>
</reference>
<comment type="similarity">
    <text evidence="1">Belongs to the SlyX family.</text>
</comment>
<keyword evidence="2" id="KW-0175">Coiled coil</keyword>
<dbReference type="HOGENOM" id="CLU_180796_5_0_5"/>
<dbReference type="KEGG" id="rec:RHECIAT_CH0000095"/>
<proteinExistence type="inferred from homology"/>
<dbReference type="NCBIfam" id="NF001962">
    <property type="entry name" value="PRK00736.1"/>
    <property type="match status" value="1"/>
</dbReference>
<dbReference type="Proteomes" id="UP000008817">
    <property type="component" value="Chromosome"/>
</dbReference>
<dbReference type="EMBL" id="CP001074">
    <property type="protein sequence ID" value="ACE89092.1"/>
    <property type="molecule type" value="Genomic_DNA"/>
</dbReference>
<evidence type="ECO:0000313" key="4">
    <source>
        <dbReference type="Proteomes" id="UP000008817"/>
    </source>
</evidence>
<dbReference type="Gene3D" id="1.20.5.300">
    <property type="match status" value="1"/>
</dbReference>
<dbReference type="AlphaFoldDB" id="B3PWM4"/>
<organism evidence="3 4">
    <name type="scientific">Rhizobium etli (strain CIAT 652)</name>
    <dbReference type="NCBI Taxonomy" id="491916"/>
    <lineage>
        <taxon>Bacteria</taxon>
        <taxon>Pseudomonadati</taxon>
        <taxon>Pseudomonadota</taxon>
        <taxon>Alphaproteobacteria</taxon>
        <taxon>Hyphomicrobiales</taxon>
        <taxon>Rhizobiaceae</taxon>
        <taxon>Rhizobium/Agrobacterium group</taxon>
        <taxon>Rhizobium</taxon>
    </lineage>
</organism>
<accession>B3PWM4</accession>